<dbReference type="Proteomes" id="UP000004995">
    <property type="component" value="Unassembled WGS sequence"/>
</dbReference>
<comment type="subcellular location">
    <subcellularLocation>
        <location evidence="1">Mitochondrion</location>
    </subcellularLocation>
</comment>
<reference evidence="10" key="1">
    <citation type="journal article" date="2012" name="Nat. Biotechnol.">
        <title>Reference genome sequence of the model plant Setaria.</title>
        <authorList>
            <person name="Bennetzen J.L."/>
            <person name="Schmutz J."/>
            <person name="Wang H."/>
            <person name="Percifield R."/>
            <person name="Hawkins J."/>
            <person name="Pontaroli A.C."/>
            <person name="Estep M."/>
            <person name="Feng L."/>
            <person name="Vaughn J.N."/>
            <person name="Grimwood J."/>
            <person name="Jenkins J."/>
            <person name="Barry K."/>
            <person name="Lindquist E."/>
            <person name="Hellsten U."/>
            <person name="Deshpande S."/>
            <person name="Wang X."/>
            <person name="Wu X."/>
            <person name="Mitros T."/>
            <person name="Triplett J."/>
            <person name="Yang X."/>
            <person name="Ye C.Y."/>
            <person name="Mauro-Herrera M."/>
            <person name="Wang L."/>
            <person name="Li P."/>
            <person name="Sharma M."/>
            <person name="Sharma R."/>
            <person name="Ronald P.C."/>
            <person name="Panaud O."/>
            <person name="Kellogg E.A."/>
            <person name="Brutnell T.P."/>
            <person name="Doust A.N."/>
            <person name="Tuskan G.A."/>
            <person name="Rokhsar D."/>
            <person name="Devos K.M."/>
        </authorList>
    </citation>
    <scope>NUCLEOTIDE SEQUENCE [LARGE SCALE GENOMIC DNA]</scope>
    <source>
        <strain evidence="10">cv. Yugu1</strain>
    </source>
</reference>
<dbReference type="EnsemblPlants" id="KQK86358">
    <property type="protein sequence ID" value="KQK86358"/>
    <property type="gene ID" value="SETIT_036192mg"/>
</dbReference>
<evidence type="ECO:0000256" key="7">
    <source>
        <dbReference type="ARBA" id="ARBA00043226"/>
    </source>
</evidence>
<evidence type="ECO:0000256" key="2">
    <source>
        <dbReference type="ARBA" id="ARBA00008553"/>
    </source>
</evidence>
<dbReference type="Gramene" id="KQK86358">
    <property type="protein sequence ID" value="KQK86358"/>
    <property type="gene ID" value="SETIT_036192mg"/>
</dbReference>
<accession>K4ABD5</accession>
<dbReference type="GO" id="GO:0003723">
    <property type="term" value="F:RNA binding"/>
    <property type="evidence" value="ECO:0000318"/>
    <property type="project" value="GO_Central"/>
</dbReference>
<keyword evidence="5" id="KW-0687">Ribonucleoprotein</keyword>
<proteinExistence type="inferred from homology"/>
<reference evidence="9" key="2">
    <citation type="submission" date="2018-08" db="UniProtKB">
        <authorList>
            <consortium name="EnsemblPlants"/>
        </authorList>
    </citation>
    <scope>IDENTIFICATION</scope>
    <source>
        <strain evidence="9">Yugu1</strain>
    </source>
</reference>
<dbReference type="OMA" id="LAMDIPC"/>
<dbReference type="SUPFAM" id="SSF55282">
    <property type="entry name" value="RL5-like"/>
    <property type="match status" value="1"/>
</dbReference>
<evidence type="ECO:0000256" key="6">
    <source>
        <dbReference type="ARBA" id="ARBA00040368"/>
    </source>
</evidence>
<name>K4ABD5_SETIT</name>
<dbReference type="Gene3D" id="3.30.1440.10">
    <property type="match status" value="1"/>
</dbReference>
<evidence type="ECO:0000313" key="10">
    <source>
        <dbReference type="Proteomes" id="UP000004995"/>
    </source>
</evidence>
<dbReference type="GO" id="GO:0005762">
    <property type="term" value="C:mitochondrial large ribosomal subunit"/>
    <property type="evidence" value="ECO:0000318"/>
    <property type="project" value="GO_Central"/>
</dbReference>
<feature type="region of interest" description="Disordered" evidence="8">
    <location>
        <begin position="140"/>
        <end position="181"/>
    </location>
</feature>
<dbReference type="FunCoup" id="K4ABD5">
    <property type="interactions" value="9"/>
</dbReference>
<keyword evidence="3" id="KW-0689">Ribosomal protein</keyword>
<dbReference type="InParanoid" id="K4ABD5"/>
<evidence type="ECO:0000256" key="4">
    <source>
        <dbReference type="ARBA" id="ARBA00023128"/>
    </source>
</evidence>
<dbReference type="STRING" id="4555.K4ABD5"/>
<evidence type="ECO:0000256" key="5">
    <source>
        <dbReference type="ARBA" id="ARBA00023274"/>
    </source>
</evidence>
<dbReference type="EMBL" id="AGNK02005297">
    <property type="status" value="NOT_ANNOTATED_CDS"/>
    <property type="molecule type" value="Genomic_DNA"/>
</dbReference>
<dbReference type="GO" id="GO:0006412">
    <property type="term" value="P:translation"/>
    <property type="evidence" value="ECO:0000318"/>
    <property type="project" value="GO_Central"/>
</dbReference>
<dbReference type="PANTHER" id="PTHR11994">
    <property type="entry name" value="60S RIBOSOMAL PROTEIN L11-RELATED"/>
    <property type="match status" value="1"/>
</dbReference>
<dbReference type="InterPro" id="IPR022803">
    <property type="entry name" value="Ribosomal_uL5_dom_sf"/>
</dbReference>
<organism evidence="9 10">
    <name type="scientific">Setaria italica</name>
    <name type="common">Foxtail millet</name>
    <name type="synonym">Panicum italicum</name>
    <dbReference type="NCBI Taxonomy" id="4555"/>
    <lineage>
        <taxon>Eukaryota</taxon>
        <taxon>Viridiplantae</taxon>
        <taxon>Streptophyta</taxon>
        <taxon>Embryophyta</taxon>
        <taxon>Tracheophyta</taxon>
        <taxon>Spermatophyta</taxon>
        <taxon>Magnoliopsida</taxon>
        <taxon>Liliopsida</taxon>
        <taxon>Poales</taxon>
        <taxon>Poaceae</taxon>
        <taxon>PACMAD clade</taxon>
        <taxon>Panicoideae</taxon>
        <taxon>Panicodae</taxon>
        <taxon>Paniceae</taxon>
        <taxon>Cenchrinae</taxon>
        <taxon>Setaria</taxon>
    </lineage>
</organism>
<dbReference type="InterPro" id="IPR002132">
    <property type="entry name" value="Ribosomal_uL5"/>
</dbReference>
<sequence>MDFQGSILIRSAAPTSHIPPAATSTSPPPAARSAPLPPAARLLPSAAPVTAGMGVPAGDGSGYNFLPMTGQKHERKSSLPHPLVGTNQTLAARARTPPTPPAPSSSAQIRPIGAMALRYLARKVGSPALRRASVPRVLPSADAPRPLTSGPYQGLRHYATPSSEAVGSELDAPKVKRNRSSISKKSGTAMMLPLHLHYEDVLRQDLLLKQNHANIMQVPGLYEIRLVPKAGSDLRVPIGKLAMEILSGQRFKEAQVDPFAKARKSARTNPFIGAGKDSGSVFARQSVLRGHAMYNFLVRMLTVMSMLDSRAEIRENTIKFFMETEFCEFSPELEDHFEIFEHIRGFNVTIVTSADTKDETSLLWSGFMLNDEGETNG</sequence>
<evidence type="ECO:0000256" key="1">
    <source>
        <dbReference type="ARBA" id="ARBA00004173"/>
    </source>
</evidence>
<dbReference type="HOGENOM" id="CLU_736512_0_0_1"/>
<protein>
    <recommendedName>
        <fullName evidence="6">Large ribosomal subunit protein uL5m</fullName>
    </recommendedName>
    <alternativeName>
        <fullName evidence="7">60S ribosomal protein L5, mitochondrial</fullName>
    </alternativeName>
</protein>
<dbReference type="GO" id="GO:0003735">
    <property type="term" value="F:structural constituent of ribosome"/>
    <property type="evidence" value="ECO:0000318"/>
    <property type="project" value="GO_Central"/>
</dbReference>
<comment type="similarity">
    <text evidence="2">Belongs to the universal ribosomal protein uL5 family.</text>
</comment>
<evidence type="ECO:0000256" key="8">
    <source>
        <dbReference type="SAM" id="MobiDB-lite"/>
    </source>
</evidence>
<dbReference type="AlphaFoldDB" id="K4ABD5"/>
<feature type="compositionally biased region" description="Pro residues" evidence="8">
    <location>
        <begin position="26"/>
        <end position="38"/>
    </location>
</feature>
<evidence type="ECO:0000256" key="3">
    <source>
        <dbReference type="ARBA" id="ARBA00022980"/>
    </source>
</evidence>
<dbReference type="ExpressionAtlas" id="K4ABD5">
    <property type="expression patterns" value="baseline"/>
</dbReference>
<feature type="compositionally biased region" description="Low complexity" evidence="8">
    <location>
        <begin position="11"/>
        <end position="25"/>
    </location>
</feature>
<feature type="region of interest" description="Disordered" evidence="8">
    <location>
        <begin position="1"/>
        <end position="38"/>
    </location>
</feature>
<keyword evidence="10" id="KW-1185">Reference proteome</keyword>
<dbReference type="eggNOG" id="ENOG502QT6Q">
    <property type="taxonomic scope" value="Eukaryota"/>
</dbReference>
<keyword evidence="4" id="KW-0496">Mitochondrion</keyword>
<evidence type="ECO:0000313" key="9">
    <source>
        <dbReference type="EnsemblPlants" id="KQK86358"/>
    </source>
</evidence>
<dbReference type="FunFam" id="3.30.1440.10:FF:000003">
    <property type="entry name" value="Ribosomal protein L5"/>
    <property type="match status" value="1"/>
</dbReference>